<evidence type="ECO:0000313" key="2">
    <source>
        <dbReference type="EMBL" id="ATU83390.1"/>
    </source>
</evidence>
<protein>
    <submittedName>
        <fullName evidence="2">ORF62</fullName>
    </submittedName>
</protein>
<organism evidence="2">
    <name type="scientific">White spot syndrome virus</name>
    <dbReference type="NCBI Taxonomy" id="342409"/>
    <lineage>
        <taxon>Viruses</taxon>
        <taxon>Viruses incertae sedis</taxon>
        <taxon>Naldaviricetes</taxon>
        <taxon>Nimaviridae</taxon>
        <taxon>Whispovirus</taxon>
    </lineage>
</organism>
<feature type="compositionally biased region" description="Basic and acidic residues" evidence="1">
    <location>
        <begin position="17"/>
        <end position="49"/>
    </location>
</feature>
<feature type="region of interest" description="Disordered" evidence="1">
    <location>
        <begin position="415"/>
        <end position="442"/>
    </location>
</feature>
<proteinExistence type="predicted"/>
<dbReference type="Proteomes" id="UP000267516">
    <property type="component" value="Segment"/>
</dbReference>
<reference evidence="2" key="1">
    <citation type="journal article" date="2018" name="Aquaculture">
        <title>Complete genome sequence of a white spot syndrome virus associated with a disease incursion in Australia.</title>
        <authorList>
            <person name="Oakey J."/>
            <person name="Smith C.S."/>
        </authorList>
    </citation>
    <scope>NUCLEOTIDE SEQUENCE [LARGE SCALE GENOMIC DNA]</scope>
    <source>
        <strain evidence="2">WSSV-AU</strain>
    </source>
</reference>
<evidence type="ECO:0000256" key="1">
    <source>
        <dbReference type="SAM" id="MobiDB-lite"/>
    </source>
</evidence>
<accession>A0A2D3I4S4</accession>
<feature type="region of interest" description="Disordered" evidence="1">
    <location>
        <begin position="1"/>
        <end position="64"/>
    </location>
</feature>
<feature type="region of interest" description="Disordered" evidence="1">
    <location>
        <begin position="656"/>
        <end position="679"/>
    </location>
</feature>
<sequence>MDVPMSASLLTETSLEEEQRREVNNNTSKENDTMEKKTETAATTEKDPEPSVSKRSRNKEPKTTSTVYTSVKCYLSSIIKSESSRSNVTSTKERFEERCKSVSKMMVKGSLFLRLVVDECLRRYNHLEDEIDKWPDMTKDNFYVQLLRKGLDKKKLKEGSTHPVVEDVWNSPIVQETFLSQQGEGNNPIKRHLMDFNTITYAAKQLKTCFETNLRTHFRTRQQRAISGWLAENGFDKKYTKLVQHWIIGCTYKSDWVDSGDLERVKEGTKNFVTLHRKHLCVISDKKNGTISYSPEEKYPIPSILNYYKFLQTEYPQNKKIQKMIVVPKHKLKIHYCTFDQTTIQGICKDLGVWKDMEERHKQSEDILYKQGWYLLFDVKKIKKLRPNWNFHSIQTDGEGVSVLFSREVEEVETVSKKSKKNKKPRDEDRRNYPPTNAKYVVGVDPGRTNVVSCSVFDTRQKRVVRKHRMTAKQYYQESWMTDRRKANETYKKNNKEYKEALEEITRYDNGEEIINDGNGDTSTPTKKFEAYLKVVNEHYRLLWNEKGKKKYRKNAMKVYSRKQKCISNFIDELIPKRDKIEDYHIAFGDAKFACTGRGEQYASPARIFAKKIKERVGGDKRFTFVDEKYTSKVCHRCNQPLNMLEKDCFSPNKKRKPPTIVTTTTTTTTEEDEENGKWKKATPLRENRDTRRCSSEKTQFGYSSNRKVSTGDISMETPVPSSTSSSFCTPTSITCVLGGKFVDRDFNASTNIVHKFLGFWDKKLMEKKDKMPLKYHFIRVA</sequence>
<dbReference type="EMBL" id="MF768985">
    <property type="protein sequence ID" value="ATU83390.1"/>
    <property type="molecule type" value="Genomic_DNA"/>
</dbReference>
<name>A0A2D3I4S4_9VIRU</name>